<dbReference type="InterPro" id="IPR006638">
    <property type="entry name" value="Elp3/MiaA/NifB-like_rSAM"/>
</dbReference>
<dbReference type="GO" id="GO:0046872">
    <property type="term" value="F:metal ion binding"/>
    <property type="evidence" value="ECO:0007669"/>
    <property type="project" value="UniProtKB-UniRule"/>
</dbReference>
<dbReference type="Gene3D" id="3.20.20.70">
    <property type="entry name" value="Aldolase class I"/>
    <property type="match status" value="1"/>
</dbReference>
<evidence type="ECO:0000256" key="2">
    <source>
        <dbReference type="ARBA" id="ARBA00017228"/>
    </source>
</evidence>
<dbReference type="AlphaFoldDB" id="A0A4Y7RRQ2"/>
<accession>A0A4Y7RRQ2</accession>
<dbReference type="SUPFAM" id="SSF102114">
    <property type="entry name" value="Radical SAM enzymes"/>
    <property type="match status" value="1"/>
</dbReference>
<dbReference type="InterPro" id="IPR058240">
    <property type="entry name" value="rSAM_sf"/>
</dbReference>
<keyword evidence="3 9" id="KW-0349">Heme</keyword>
<dbReference type="OrthoDB" id="9808022at2"/>
<keyword evidence="9" id="KW-0963">Cytoplasm</keyword>
<comment type="function">
    <text evidence="9">Probably acts as a heme chaperone, transferring heme to an unknown acceptor. Binds one molecule of heme per monomer, possibly covalently. Binds 1 [4Fe-4S] cluster. The cluster is coordinated with 3 cysteines and an exchangeable S-adenosyl-L-methionine.</text>
</comment>
<sequence length="378" mass="41650">MALGVYVHVPFCIRKCLYCSFTSYPVNRELTETYLTALAREINMYGSALSHTERAVSSVFVGGGTPSCLPVAGLKAIFDQLGSSFLFLPGCEITVEVNPGTVDDVYLNGLLEAGVNRLSIGVQSLQDHLLDELGRIHKAGQALDAVNLARKAGFRNLNLDFIFGIPGQTGAAWAATLGGALALAPEHVSVYGLQIEENTPLARAVASGQTTPCPEELELGMYLAAIDSLTQNGYEHYEISNFARPGRQCAHNLVYWQNRPYLGLGPAAHSFFRGERFANETSVARYSQKLCREEYPVETREKITPETEMAETMFLGLRLLQGVDLNMFYHRFGRRAEVVYRREIAGLVKEGLVEFAGERLRLTARGLPLANRVFGEFV</sequence>
<evidence type="ECO:0000313" key="12">
    <source>
        <dbReference type="Proteomes" id="UP000297597"/>
    </source>
</evidence>
<keyword evidence="11" id="KW-0560">Oxidoreductase</keyword>
<dbReference type="CDD" id="cd01335">
    <property type="entry name" value="Radical_SAM"/>
    <property type="match status" value="1"/>
</dbReference>
<dbReference type="InterPro" id="IPR007197">
    <property type="entry name" value="rSAM"/>
</dbReference>
<reference evidence="11 12" key="1">
    <citation type="journal article" date="2018" name="Environ. Microbiol.">
        <title>Novel energy conservation strategies and behaviour of Pelotomaculum schinkii driving syntrophic propionate catabolism.</title>
        <authorList>
            <person name="Hidalgo-Ahumada C.A.P."/>
            <person name="Nobu M.K."/>
            <person name="Narihiro T."/>
            <person name="Tamaki H."/>
            <person name="Liu W.T."/>
            <person name="Kamagata Y."/>
            <person name="Stams A.J.M."/>
            <person name="Imachi H."/>
            <person name="Sousa D.Z."/>
        </authorList>
    </citation>
    <scope>NUCLEOTIDE SEQUENCE [LARGE SCALE GENOMIC DNA]</scope>
    <source>
        <strain evidence="11 12">MGP</strain>
    </source>
</reference>
<comment type="caution">
    <text evidence="11">The sequence shown here is derived from an EMBL/GenBank/DDBJ whole genome shotgun (WGS) entry which is preliminary data.</text>
</comment>
<dbReference type="NCBIfam" id="TIGR00539">
    <property type="entry name" value="hemN_rel"/>
    <property type="match status" value="1"/>
</dbReference>
<evidence type="ECO:0000259" key="10">
    <source>
        <dbReference type="PROSITE" id="PS51918"/>
    </source>
</evidence>
<keyword evidence="7 9" id="KW-0411">Iron-sulfur</keyword>
<evidence type="ECO:0000256" key="7">
    <source>
        <dbReference type="ARBA" id="ARBA00023014"/>
    </source>
</evidence>
<keyword evidence="12" id="KW-1185">Reference proteome</keyword>
<dbReference type="Proteomes" id="UP000297597">
    <property type="component" value="Unassembled WGS sequence"/>
</dbReference>
<evidence type="ECO:0000256" key="6">
    <source>
        <dbReference type="ARBA" id="ARBA00023004"/>
    </source>
</evidence>
<dbReference type="Pfam" id="PF04055">
    <property type="entry name" value="Radical_SAM"/>
    <property type="match status" value="1"/>
</dbReference>
<dbReference type="SFLD" id="SFLDS00029">
    <property type="entry name" value="Radical_SAM"/>
    <property type="match status" value="1"/>
</dbReference>
<evidence type="ECO:0000256" key="8">
    <source>
        <dbReference type="ARBA" id="ARBA00023186"/>
    </source>
</evidence>
<keyword evidence="5 9" id="KW-0479">Metal-binding</keyword>
<keyword evidence="9" id="KW-0004">4Fe-4S</keyword>
<evidence type="ECO:0000256" key="5">
    <source>
        <dbReference type="ARBA" id="ARBA00022723"/>
    </source>
</evidence>
<dbReference type="InterPro" id="IPR034505">
    <property type="entry name" value="Coproporphyrinogen-III_oxidase"/>
</dbReference>
<gene>
    <name evidence="11" type="primary">hemN_1</name>
    <name evidence="11" type="ORF">Pmgp_01535</name>
</gene>
<comment type="subcellular location">
    <subcellularLocation>
        <location evidence="9">Cytoplasm</location>
    </subcellularLocation>
</comment>
<dbReference type="InterPro" id="IPR010723">
    <property type="entry name" value="HemN_C"/>
</dbReference>
<name>A0A4Y7RRQ2_9FIRM</name>
<dbReference type="SFLD" id="SFLDF00562">
    <property type="entry name" value="HemN-like__clustered_with_heat"/>
    <property type="match status" value="1"/>
</dbReference>
<dbReference type="Pfam" id="PF06969">
    <property type="entry name" value="HemN_C"/>
    <property type="match status" value="1"/>
</dbReference>
<organism evidence="11 12">
    <name type="scientific">Pelotomaculum propionicicum</name>
    <dbReference type="NCBI Taxonomy" id="258475"/>
    <lineage>
        <taxon>Bacteria</taxon>
        <taxon>Bacillati</taxon>
        <taxon>Bacillota</taxon>
        <taxon>Clostridia</taxon>
        <taxon>Eubacteriales</taxon>
        <taxon>Desulfotomaculaceae</taxon>
        <taxon>Pelotomaculum</taxon>
    </lineage>
</organism>
<evidence type="ECO:0000256" key="1">
    <source>
        <dbReference type="ARBA" id="ARBA00006100"/>
    </source>
</evidence>
<protein>
    <recommendedName>
        <fullName evidence="2 9">Heme chaperone HemW</fullName>
    </recommendedName>
</protein>
<dbReference type="SFLD" id="SFLDG01065">
    <property type="entry name" value="anaerobic_coproporphyrinogen-I"/>
    <property type="match status" value="1"/>
</dbReference>
<evidence type="ECO:0000256" key="3">
    <source>
        <dbReference type="ARBA" id="ARBA00022617"/>
    </source>
</evidence>
<keyword evidence="4 9" id="KW-0949">S-adenosyl-L-methionine</keyword>
<dbReference type="PROSITE" id="PS51918">
    <property type="entry name" value="RADICAL_SAM"/>
    <property type="match status" value="1"/>
</dbReference>
<proteinExistence type="inferred from homology"/>
<dbReference type="GO" id="GO:0006779">
    <property type="term" value="P:porphyrin-containing compound biosynthetic process"/>
    <property type="evidence" value="ECO:0007669"/>
    <property type="project" value="InterPro"/>
</dbReference>
<dbReference type="InterPro" id="IPR004559">
    <property type="entry name" value="HemW-like"/>
</dbReference>
<dbReference type="SFLD" id="SFLDF00288">
    <property type="entry name" value="HemN-like__clustered_with_nucl"/>
    <property type="match status" value="1"/>
</dbReference>
<dbReference type="PANTHER" id="PTHR13932:SF5">
    <property type="entry name" value="RADICAL S-ADENOSYL METHIONINE DOMAIN-CONTAINING PROTEIN 1, MITOCHONDRIAL"/>
    <property type="match status" value="1"/>
</dbReference>
<evidence type="ECO:0000256" key="4">
    <source>
        <dbReference type="ARBA" id="ARBA00022691"/>
    </source>
</evidence>
<dbReference type="EMBL" id="QFFZ01000013">
    <property type="protein sequence ID" value="TEB11521.1"/>
    <property type="molecule type" value="Genomic_DNA"/>
</dbReference>
<dbReference type="SMART" id="SM00729">
    <property type="entry name" value="Elp3"/>
    <property type="match status" value="1"/>
</dbReference>
<keyword evidence="8 9" id="KW-0143">Chaperone</keyword>
<dbReference type="GO" id="GO:0051539">
    <property type="term" value="F:4 iron, 4 sulfur cluster binding"/>
    <property type="evidence" value="ECO:0007669"/>
    <property type="project" value="UniProtKB-UniRule"/>
</dbReference>
<evidence type="ECO:0000313" key="11">
    <source>
        <dbReference type="EMBL" id="TEB11521.1"/>
    </source>
</evidence>
<dbReference type="RefSeq" id="WP_134213416.1">
    <property type="nucleotide sequence ID" value="NZ_QFFZ01000013.1"/>
</dbReference>
<dbReference type="InterPro" id="IPR013785">
    <property type="entry name" value="Aldolase_TIM"/>
</dbReference>
<comment type="similarity">
    <text evidence="1">Belongs to the anaerobic coproporphyrinogen-III oxidase family. HemW subfamily.</text>
</comment>
<keyword evidence="6 9" id="KW-0408">Iron</keyword>
<dbReference type="PANTHER" id="PTHR13932">
    <property type="entry name" value="COPROPORPHYRINIGEN III OXIDASE"/>
    <property type="match status" value="1"/>
</dbReference>
<dbReference type="GO" id="GO:0005737">
    <property type="term" value="C:cytoplasm"/>
    <property type="evidence" value="ECO:0007669"/>
    <property type="project" value="UniProtKB-SubCell"/>
</dbReference>
<dbReference type="GO" id="GO:0004109">
    <property type="term" value="F:coproporphyrinogen oxidase activity"/>
    <property type="evidence" value="ECO:0007669"/>
    <property type="project" value="InterPro"/>
</dbReference>
<feature type="domain" description="Radical SAM core" evidence="10">
    <location>
        <begin position="1"/>
        <end position="235"/>
    </location>
</feature>
<evidence type="ECO:0000256" key="9">
    <source>
        <dbReference type="RuleBase" id="RU364116"/>
    </source>
</evidence>